<evidence type="ECO:0000256" key="1">
    <source>
        <dbReference type="SAM" id="MobiDB-lite"/>
    </source>
</evidence>
<keyword evidence="3" id="KW-1185">Reference proteome</keyword>
<gene>
    <name evidence="2" type="ORF">CALCODRAFT_506426</name>
</gene>
<reference evidence="2 3" key="1">
    <citation type="journal article" date="2016" name="Mol. Biol. Evol.">
        <title>Comparative Genomics of Early-Diverging Mushroom-Forming Fungi Provides Insights into the Origins of Lignocellulose Decay Capabilities.</title>
        <authorList>
            <person name="Nagy L.G."/>
            <person name="Riley R."/>
            <person name="Tritt A."/>
            <person name="Adam C."/>
            <person name="Daum C."/>
            <person name="Floudas D."/>
            <person name="Sun H."/>
            <person name="Yadav J.S."/>
            <person name="Pangilinan J."/>
            <person name="Larsson K.H."/>
            <person name="Matsuura K."/>
            <person name="Barry K."/>
            <person name="Labutti K."/>
            <person name="Kuo R."/>
            <person name="Ohm R.A."/>
            <person name="Bhattacharya S.S."/>
            <person name="Shirouzu T."/>
            <person name="Yoshinaga Y."/>
            <person name="Martin F.M."/>
            <person name="Grigoriev I.V."/>
            <person name="Hibbett D.S."/>
        </authorList>
    </citation>
    <scope>NUCLEOTIDE SEQUENCE [LARGE SCALE GENOMIC DNA]</scope>
    <source>
        <strain evidence="2 3">HHB12733</strain>
    </source>
</reference>
<dbReference type="AlphaFoldDB" id="A0A165J0T6"/>
<feature type="compositionally biased region" description="Basic and acidic residues" evidence="1">
    <location>
        <begin position="145"/>
        <end position="158"/>
    </location>
</feature>
<organism evidence="2 3">
    <name type="scientific">Calocera cornea HHB12733</name>
    <dbReference type="NCBI Taxonomy" id="1353952"/>
    <lineage>
        <taxon>Eukaryota</taxon>
        <taxon>Fungi</taxon>
        <taxon>Dikarya</taxon>
        <taxon>Basidiomycota</taxon>
        <taxon>Agaricomycotina</taxon>
        <taxon>Dacrymycetes</taxon>
        <taxon>Dacrymycetales</taxon>
        <taxon>Dacrymycetaceae</taxon>
        <taxon>Calocera</taxon>
    </lineage>
</organism>
<evidence type="ECO:0000313" key="2">
    <source>
        <dbReference type="EMBL" id="KZT61220.1"/>
    </source>
</evidence>
<protein>
    <submittedName>
        <fullName evidence="2">Uncharacterized protein</fullName>
    </submittedName>
</protein>
<evidence type="ECO:0000313" key="3">
    <source>
        <dbReference type="Proteomes" id="UP000076842"/>
    </source>
</evidence>
<accession>A0A165J0T6</accession>
<dbReference type="InParanoid" id="A0A165J0T6"/>
<dbReference type="Proteomes" id="UP000076842">
    <property type="component" value="Unassembled WGS sequence"/>
</dbReference>
<feature type="region of interest" description="Disordered" evidence="1">
    <location>
        <begin position="145"/>
        <end position="177"/>
    </location>
</feature>
<proteinExistence type="predicted"/>
<dbReference type="EMBL" id="KV423925">
    <property type="protein sequence ID" value="KZT61220.1"/>
    <property type="molecule type" value="Genomic_DNA"/>
</dbReference>
<name>A0A165J0T6_9BASI</name>
<sequence>MYKCDSNESAPRFPVLSGHSLGIRRTLKTKISAGSRGELIGMAFRKELNGMHKGNPSWSSSSSDWPPYNGTGIEKFGAAHSSVASRVHSGEENVVSKMERHLLQSRSASVCKAICVLVEPGARETVKGKDAVKPGEAAELPLKLETHTSHEAHPERLEVGYPAVPRSPADADVMEHG</sequence>